<organism evidence="1 2">
    <name type="scientific">Scutellospora calospora</name>
    <dbReference type="NCBI Taxonomy" id="85575"/>
    <lineage>
        <taxon>Eukaryota</taxon>
        <taxon>Fungi</taxon>
        <taxon>Fungi incertae sedis</taxon>
        <taxon>Mucoromycota</taxon>
        <taxon>Glomeromycotina</taxon>
        <taxon>Glomeromycetes</taxon>
        <taxon>Diversisporales</taxon>
        <taxon>Gigasporaceae</taxon>
        <taxon>Scutellospora</taxon>
    </lineage>
</organism>
<reference evidence="1" key="1">
    <citation type="submission" date="2021-06" db="EMBL/GenBank/DDBJ databases">
        <authorList>
            <person name="Kallberg Y."/>
            <person name="Tangrot J."/>
            <person name="Rosling A."/>
        </authorList>
    </citation>
    <scope>NUCLEOTIDE SEQUENCE</scope>
    <source>
        <strain evidence="1">AU212A</strain>
    </source>
</reference>
<protein>
    <submittedName>
        <fullName evidence="1">3863_t:CDS:1</fullName>
    </submittedName>
</protein>
<dbReference type="EMBL" id="CAJVPM010007955">
    <property type="protein sequence ID" value="CAG8550483.1"/>
    <property type="molecule type" value="Genomic_DNA"/>
</dbReference>
<feature type="non-terminal residue" evidence="1">
    <location>
        <position position="1"/>
    </location>
</feature>
<evidence type="ECO:0000313" key="2">
    <source>
        <dbReference type="Proteomes" id="UP000789860"/>
    </source>
</evidence>
<keyword evidence="2" id="KW-1185">Reference proteome</keyword>
<sequence>ESKYCHFAQFLNDLLLWKPVDLKEFLLTDPVNISATETTDQAKVNECVRIALDFEDLEIAIDLCEHNSGKPSKYDIF</sequence>
<evidence type="ECO:0000313" key="1">
    <source>
        <dbReference type="EMBL" id="CAG8550483.1"/>
    </source>
</evidence>
<proteinExistence type="predicted"/>
<accession>A0ACA9LTS9</accession>
<name>A0ACA9LTS9_9GLOM</name>
<dbReference type="Proteomes" id="UP000789860">
    <property type="component" value="Unassembled WGS sequence"/>
</dbReference>
<gene>
    <name evidence="1" type="ORF">SCALOS_LOCUS5161</name>
</gene>
<comment type="caution">
    <text evidence="1">The sequence shown here is derived from an EMBL/GenBank/DDBJ whole genome shotgun (WGS) entry which is preliminary data.</text>
</comment>